<evidence type="ECO:0000256" key="3">
    <source>
        <dbReference type="ARBA" id="ARBA00020637"/>
    </source>
</evidence>
<evidence type="ECO:0000313" key="12">
    <source>
        <dbReference type="Proteomes" id="UP000242877"/>
    </source>
</evidence>
<dbReference type="Gene3D" id="1.20.58.1710">
    <property type="match status" value="1"/>
</dbReference>
<dbReference type="GO" id="GO:0003712">
    <property type="term" value="F:transcription coregulator activity"/>
    <property type="evidence" value="ECO:0007669"/>
    <property type="project" value="InterPro"/>
</dbReference>
<dbReference type="AlphaFoldDB" id="A0A162I809"/>
<sequence>MSALSQEQLKSLETTRLRLQYLTSSINALIDTVYRSDPMPEWSSLQSRAAIISNNLTALSQHLSDNSNMLSTLLAYPTPAVPNPKRPEDRAVLAELMRTKLGPSAEEWIEKGQRLGGGGDNNGDADQSAAMDSSSIHSYDYDYGHGHGHGHAHRPNTKLNPDDLKKLWRFAPIEANRLARQRNWGGDYTLEEQAMGIENVVTGLKHKYYEDDDSDEDEDMDMIDEEASDSDSSDDESLMARDPMLPVEEIFKFMTMGVPPTSRETPASRDWEE</sequence>
<feature type="compositionally biased region" description="Low complexity" evidence="10">
    <location>
        <begin position="122"/>
        <end position="132"/>
    </location>
</feature>
<keyword evidence="5 9" id="KW-0010">Activator</keyword>
<keyword evidence="4 9" id="KW-0805">Transcription regulation</keyword>
<keyword evidence="7 9" id="KW-0539">Nucleus</keyword>
<organism evidence="11 12">
    <name type="scientific">Ascosphaera apis ARSEF 7405</name>
    <dbReference type="NCBI Taxonomy" id="392613"/>
    <lineage>
        <taxon>Eukaryota</taxon>
        <taxon>Fungi</taxon>
        <taxon>Dikarya</taxon>
        <taxon>Ascomycota</taxon>
        <taxon>Pezizomycotina</taxon>
        <taxon>Eurotiomycetes</taxon>
        <taxon>Eurotiomycetidae</taxon>
        <taxon>Onygenales</taxon>
        <taxon>Ascosphaeraceae</taxon>
        <taxon>Ascosphaera</taxon>
    </lineage>
</organism>
<feature type="compositionally biased region" description="Acidic residues" evidence="10">
    <location>
        <begin position="210"/>
        <end position="237"/>
    </location>
</feature>
<feature type="region of interest" description="Disordered" evidence="10">
    <location>
        <begin position="210"/>
        <end position="242"/>
    </location>
</feature>
<accession>A0A162I809</accession>
<gene>
    <name evidence="9" type="primary">MED8</name>
    <name evidence="11" type="ORF">AAP_04194</name>
</gene>
<comment type="similarity">
    <text evidence="2 9">Belongs to the Mediator complex subunit 8 family.</text>
</comment>
<dbReference type="VEuPathDB" id="FungiDB:AAP_04194"/>
<dbReference type="GO" id="GO:0006357">
    <property type="term" value="P:regulation of transcription by RNA polymerase II"/>
    <property type="evidence" value="ECO:0007669"/>
    <property type="project" value="InterPro"/>
</dbReference>
<evidence type="ECO:0000256" key="9">
    <source>
        <dbReference type="RuleBase" id="RU364144"/>
    </source>
</evidence>
<evidence type="ECO:0000256" key="7">
    <source>
        <dbReference type="ARBA" id="ARBA00023242"/>
    </source>
</evidence>
<dbReference type="OrthoDB" id="5329317at2759"/>
<evidence type="ECO:0000313" key="11">
    <source>
        <dbReference type="EMBL" id="KZZ89843.1"/>
    </source>
</evidence>
<dbReference type="Pfam" id="PF10232">
    <property type="entry name" value="Med8"/>
    <property type="match status" value="1"/>
</dbReference>
<comment type="function">
    <text evidence="9">Component of the Mediator complex, a coactivator involved in the regulated transcription of nearly all RNA polymerase II-dependent genes. Mediator functions as a bridge to convey information from gene-specific regulatory proteins to the basal RNA polymerase II transcription machinery. Mediator is recruited to promoters by direct interactions with regulatory proteins and serves as a scaffold for the assembly of a functional preinitiation complex with RNA polymerase II and the general transcription factors.</text>
</comment>
<comment type="caution">
    <text evidence="11">The sequence shown here is derived from an EMBL/GenBank/DDBJ whole genome shotgun (WGS) entry which is preliminary data.</text>
</comment>
<evidence type="ECO:0000256" key="5">
    <source>
        <dbReference type="ARBA" id="ARBA00023159"/>
    </source>
</evidence>
<evidence type="ECO:0000256" key="2">
    <source>
        <dbReference type="ARBA" id="ARBA00005716"/>
    </source>
</evidence>
<dbReference type="PANTHER" id="PTHR13074:SF9">
    <property type="entry name" value="MEDIATOR OF RNA POLYMERASE II TRANSCRIPTION SUBUNIT 8"/>
    <property type="match status" value="1"/>
</dbReference>
<comment type="subcellular location">
    <subcellularLocation>
        <location evidence="1 9">Nucleus</location>
    </subcellularLocation>
</comment>
<comment type="subunit">
    <text evidence="9">Component of the Mediator complex.</text>
</comment>
<keyword evidence="12" id="KW-1185">Reference proteome</keyword>
<dbReference type="GO" id="GO:0016592">
    <property type="term" value="C:mediator complex"/>
    <property type="evidence" value="ECO:0007669"/>
    <property type="project" value="InterPro"/>
</dbReference>
<evidence type="ECO:0000256" key="10">
    <source>
        <dbReference type="SAM" id="MobiDB-lite"/>
    </source>
</evidence>
<evidence type="ECO:0000256" key="1">
    <source>
        <dbReference type="ARBA" id="ARBA00004123"/>
    </source>
</evidence>
<protein>
    <recommendedName>
        <fullName evidence="3 9">Mediator of RNA polymerase II transcription subunit 8</fullName>
    </recommendedName>
    <alternativeName>
        <fullName evidence="8 9">Mediator complex subunit 8</fullName>
    </alternativeName>
</protein>
<dbReference type="EMBL" id="AZGZ01000019">
    <property type="protein sequence ID" value="KZZ89843.1"/>
    <property type="molecule type" value="Genomic_DNA"/>
</dbReference>
<dbReference type="GO" id="GO:0000978">
    <property type="term" value="F:RNA polymerase II cis-regulatory region sequence-specific DNA binding"/>
    <property type="evidence" value="ECO:0007669"/>
    <property type="project" value="TreeGrafter"/>
</dbReference>
<dbReference type="PANTHER" id="PTHR13074">
    <property type="entry name" value="MEDIATOR OF RNA POLYMERASE II TRANSCRIPTION SUBUNIT 8"/>
    <property type="match status" value="1"/>
</dbReference>
<reference evidence="11 12" key="1">
    <citation type="journal article" date="2016" name="Genome Biol. Evol.">
        <title>Divergent and convergent evolution of fungal pathogenicity.</title>
        <authorList>
            <person name="Shang Y."/>
            <person name="Xiao G."/>
            <person name="Zheng P."/>
            <person name="Cen K."/>
            <person name="Zhan S."/>
            <person name="Wang C."/>
        </authorList>
    </citation>
    <scope>NUCLEOTIDE SEQUENCE [LARGE SCALE GENOMIC DNA]</scope>
    <source>
        <strain evidence="11 12">ARSEF 7405</strain>
    </source>
</reference>
<dbReference type="Proteomes" id="UP000242877">
    <property type="component" value="Unassembled WGS sequence"/>
</dbReference>
<evidence type="ECO:0000256" key="8">
    <source>
        <dbReference type="ARBA" id="ARBA00031261"/>
    </source>
</evidence>
<keyword evidence="6 9" id="KW-0804">Transcription</keyword>
<dbReference type="InterPro" id="IPR019364">
    <property type="entry name" value="Mediatior_Med8_fun/met"/>
</dbReference>
<evidence type="ECO:0000256" key="6">
    <source>
        <dbReference type="ARBA" id="ARBA00023163"/>
    </source>
</evidence>
<dbReference type="GO" id="GO:0070847">
    <property type="term" value="C:core mediator complex"/>
    <property type="evidence" value="ECO:0007669"/>
    <property type="project" value="TreeGrafter"/>
</dbReference>
<feature type="region of interest" description="Disordered" evidence="10">
    <location>
        <begin position="112"/>
        <end position="132"/>
    </location>
</feature>
<proteinExistence type="inferred from homology"/>
<name>A0A162I809_9EURO</name>
<evidence type="ECO:0000256" key="4">
    <source>
        <dbReference type="ARBA" id="ARBA00023015"/>
    </source>
</evidence>